<dbReference type="STRING" id="1121326.CLMAG_58230"/>
<protein>
    <submittedName>
        <fullName evidence="1">Uncharacterized protein</fullName>
    </submittedName>
</protein>
<name>A0A162QSZ0_9CLOT</name>
<proteinExistence type="predicted"/>
<organism evidence="1 2">
    <name type="scientific">Clostridium magnum DSM 2767</name>
    <dbReference type="NCBI Taxonomy" id="1121326"/>
    <lineage>
        <taxon>Bacteria</taxon>
        <taxon>Bacillati</taxon>
        <taxon>Bacillota</taxon>
        <taxon>Clostridia</taxon>
        <taxon>Eubacteriales</taxon>
        <taxon>Clostridiaceae</taxon>
        <taxon>Clostridium</taxon>
    </lineage>
</organism>
<dbReference type="PATRIC" id="fig|1121326.3.peg.5884"/>
<sequence length="46" mass="5541">MKKFKVTYNLDGQEFTETMSEWQLSNLERRLENGADEQIVYVEEIK</sequence>
<comment type="caution">
    <text evidence="1">The sequence shown here is derived from an EMBL/GenBank/DDBJ whole genome shotgun (WGS) entry which is preliminary data.</text>
</comment>
<accession>A0A162QSZ0</accession>
<gene>
    <name evidence="1" type="ORF">CLMAG_58230</name>
</gene>
<dbReference type="Proteomes" id="UP000076603">
    <property type="component" value="Unassembled WGS sequence"/>
</dbReference>
<dbReference type="RefSeq" id="WP_161487046.1">
    <property type="nucleotide sequence ID" value="NZ_FQXL01000030.1"/>
</dbReference>
<evidence type="ECO:0000313" key="2">
    <source>
        <dbReference type="Proteomes" id="UP000076603"/>
    </source>
</evidence>
<dbReference type="EMBL" id="LWAE01000013">
    <property type="protein sequence ID" value="KZL88919.1"/>
    <property type="molecule type" value="Genomic_DNA"/>
</dbReference>
<keyword evidence="2" id="KW-1185">Reference proteome</keyword>
<reference evidence="1 2" key="1">
    <citation type="submission" date="2016-04" db="EMBL/GenBank/DDBJ databases">
        <title>Genome sequence of Clostridium magnum DSM 2767.</title>
        <authorList>
            <person name="Poehlein A."/>
            <person name="Uhlig R."/>
            <person name="Fischer R."/>
            <person name="Bahl H."/>
            <person name="Daniel R."/>
        </authorList>
    </citation>
    <scope>NUCLEOTIDE SEQUENCE [LARGE SCALE GENOMIC DNA]</scope>
    <source>
        <strain evidence="1 2">DSM 2767</strain>
    </source>
</reference>
<dbReference type="AlphaFoldDB" id="A0A162QSZ0"/>
<evidence type="ECO:0000313" key="1">
    <source>
        <dbReference type="EMBL" id="KZL88919.1"/>
    </source>
</evidence>